<dbReference type="InterPro" id="IPR036291">
    <property type="entry name" value="NAD(P)-bd_dom_sf"/>
</dbReference>
<dbReference type="GO" id="GO:0005737">
    <property type="term" value="C:cytoplasm"/>
    <property type="evidence" value="ECO:0007669"/>
    <property type="project" value="TreeGrafter"/>
</dbReference>
<dbReference type="UniPathway" id="UPA00028">
    <property type="reaction ID" value="UER00004"/>
</dbReference>
<dbReference type="NCBIfam" id="TIGR00745">
    <property type="entry name" value="apbA_panE"/>
    <property type="match status" value="1"/>
</dbReference>
<proteinExistence type="inferred from homology"/>
<dbReference type="InterPro" id="IPR013328">
    <property type="entry name" value="6PGD_dom2"/>
</dbReference>
<dbReference type="InterPro" id="IPR051402">
    <property type="entry name" value="KPR-Related"/>
</dbReference>
<evidence type="ECO:0000256" key="5">
    <source>
        <dbReference type="ARBA" id="ARBA00019465"/>
    </source>
</evidence>
<dbReference type="OrthoDB" id="9796561at2"/>
<dbReference type="FunFam" id="3.40.50.720:FF:000307">
    <property type="entry name" value="2-dehydropantoate 2-reductase"/>
    <property type="match status" value="1"/>
</dbReference>
<organism evidence="14 15">
    <name type="scientific">Pseudolabrys taiwanensis</name>
    <dbReference type="NCBI Taxonomy" id="331696"/>
    <lineage>
        <taxon>Bacteria</taxon>
        <taxon>Pseudomonadati</taxon>
        <taxon>Pseudomonadota</taxon>
        <taxon>Alphaproteobacteria</taxon>
        <taxon>Hyphomicrobiales</taxon>
        <taxon>Xanthobacteraceae</taxon>
        <taxon>Pseudolabrys</taxon>
    </lineage>
</organism>
<feature type="domain" description="Ketopantoate reductase C-terminal" evidence="13">
    <location>
        <begin position="179"/>
        <end position="301"/>
    </location>
</feature>
<evidence type="ECO:0000256" key="9">
    <source>
        <dbReference type="ARBA" id="ARBA00032024"/>
    </source>
</evidence>
<evidence type="ECO:0000256" key="7">
    <source>
        <dbReference type="ARBA" id="ARBA00022857"/>
    </source>
</evidence>
<dbReference type="FunFam" id="1.10.1040.10:FF:000017">
    <property type="entry name" value="2-dehydropantoate 2-reductase"/>
    <property type="match status" value="1"/>
</dbReference>
<dbReference type="InterPro" id="IPR008927">
    <property type="entry name" value="6-PGluconate_DH-like_C_sf"/>
</dbReference>
<evidence type="ECO:0000256" key="6">
    <source>
        <dbReference type="ARBA" id="ARBA00022655"/>
    </source>
</evidence>
<reference evidence="14 15" key="1">
    <citation type="submission" date="2018-07" db="EMBL/GenBank/DDBJ databases">
        <authorList>
            <person name="Quirk P.G."/>
            <person name="Krulwich T.A."/>
        </authorList>
    </citation>
    <scope>NUCLEOTIDE SEQUENCE [LARGE SCALE GENOMIC DNA]</scope>
    <source>
        <strain evidence="14 15">CC-BB4</strain>
    </source>
</reference>
<sequence>MRIAIMAAGAVGAYYGARLAVKGHDVFFIARGAHLDAIKKNGLKIESVHGDLHLPKPNVTDDPRTIGPVDVVIFAVKLWDTEQAAEQTKPLIGPNTRVITLQNGIDSVDRVGGILGRDKVVGGYAYIASTISGPGVIKHTSQFHQFRFGFADNRPDATLDAFVAAGKDAGLDLGLSTHIERELWEKFIFLTAMTGATAALRSGIGPILADPDTKAFFRQLMQEALAVGKAKGVTLDPAYIDERMTFVETKTVPTMKGSMANDLDRGGRLELDWLSGKVRALGREFGIATPASETVYIVLKLHRMGTQH</sequence>
<dbReference type="EMBL" id="CP031417">
    <property type="protein sequence ID" value="AXK83230.1"/>
    <property type="molecule type" value="Genomic_DNA"/>
</dbReference>
<feature type="domain" description="Ketopantoate reductase N-terminal" evidence="12">
    <location>
        <begin position="3"/>
        <end position="150"/>
    </location>
</feature>
<dbReference type="SUPFAM" id="SSF51735">
    <property type="entry name" value="NAD(P)-binding Rossmann-fold domains"/>
    <property type="match status" value="1"/>
</dbReference>
<evidence type="ECO:0000256" key="3">
    <source>
        <dbReference type="ARBA" id="ARBA00007870"/>
    </source>
</evidence>
<dbReference type="InterPro" id="IPR003710">
    <property type="entry name" value="ApbA"/>
</dbReference>
<evidence type="ECO:0000256" key="8">
    <source>
        <dbReference type="ARBA" id="ARBA00023002"/>
    </source>
</evidence>
<evidence type="ECO:0000259" key="13">
    <source>
        <dbReference type="Pfam" id="PF08546"/>
    </source>
</evidence>
<dbReference type="Pfam" id="PF02558">
    <property type="entry name" value="ApbA"/>
    <property type="match status" value="1"/>
</dbReference>
<keyword evidence="15" id="KW-1185">Reference proteome</keyword>
<dbReference type="RefSeq" id="WP_115693609.1">
    <property type="nucleotide sequence ID" value="NZ_CP031417.1"/>
</dbReference>
<evidence type="ECO:0000313" key="15">
    <source>
        <dbReference type="Proteomes" id="UP000254889"/>
    </source>
</evidence>
<keyword evidence="7 11" id="KW-0521">NADP</keyword>
<dbReference type="InterPro" id="IPR013332">
    <property type="entry name" value="KPR_N"/>
</dbReference>
<dbReference type="EC" id="1.1.1.169" evidence="4 11"/>
<dbReference type="GO" id="GO:0008677">
    <property type="term" value="F:2-dehydropantoate 2-reductase activity"/>
    <property type="evidence" value="ECO:0007669"/>
    <property type="project" value="UniProtKB-EC"/>
</dbReference>
<comment type="similarity">
    <text evidence="3 11">Belongs to the ketopantoate reductase family.</text>
</comment>
<gene>
    <name evidence="14" type="ORF">DW352_23545</name>
</gene>
<evidence type="ECO:0000256" key="1">
    <source>
        <dbReference type="ARBA" id="ARBA00002919"/>
    </source>
</evidence>
<dbReference type="PANTHER" id="PTHR21708">
    <property type="entry name" value="PROBABLE 2-DEHYDROPANTOATE 2-REDUCTASE"/>
    <property type="match status" value="1"/>
</dbReference>
<evidence type="ECO:0000313" key="14">
    <source>
        <dbReference type="EMBL" id="AXK83230.1"/>
    </source>
</evidence>
<dbReference type="KEGG" id="ptaw:DW352_23545"/>
<dbReference type="SUPFAM" id="SSF48179">
    <property type="entry name" value="6-phosphogluconate dehydrogenase C-terminal domain-like"/>
    <property type="match status" value="1"/>
</dbReference>
<name>A0A346A233_9HYPH</name>
<keyword evidence="6 11" id="KW-0566">Pantothenate biosynthesis</keyword>
<accession>A0A346A233</accession>
<comment type="pathway">
    <text evidence="2 11">Cofactor biosynthesis; (R)-pantothenate biosynthesis; (R)-pantoate from 3-methyl-2-oxobutanoate: step 2/2.</text>
</comment>
<keyword evidence="8 11" id="KW-0560">Oxidoreductase</keyword>
<dbReference type="Gene3D" id="3.40.50.720">
    <property type="entry name" value="NAD(P)-binding Rossmann-like Domain"/>
    <property type="match status" value="1"/>
</dbReference>
<evidence type="ECO:0000259" key="12">
    <source>
        <dbReference type="Pfam" id="PF02558"/>
    </source>
</evidence>
<evidence type="ECO:0000256" key="2">
    <source>
        <dbReference type="ARBA" id="ARBA00004994"/>
    </source>
</evidence>
<dbReference type="Proteomes" id="UP000254889">
    <property type="component" value="Chromosome"/>
</dbReference>
<evidence type="ECO:0000256" key="4">
    <source>
        <dbReference type="ARBA" id="ARBA00013014"/>
    </source>
</evidence>
<evidence type="ECO:0000256" key="11">
    <source>
        <dbReference type="RuleBase" id="RU362068"/>
    </source>
</evidence>
<comment type="function">
    <text evidence="1 11">Catalyzes the NADPH-dependent reduction of ketopantoate into pantoic acid.</text>
</comment>
<comment type="catalytic activity">
    <reaction evidence="10 11">
        <text>(R)-pantoate + NADP(+) = 2-dehydropantoate + NADPH + H(+)</text>
        <dbReference type="Rhea" id="RHEA:16233"/>
        <dbReference type="ChEBI" id="CHEBI:11561"/>
        <dbReference type="ChEBI" id="CHEBI:15378"/>
        <dbReference type="ChEBI" id="CHEBI:15980"/>
        <dbReference type="ChEBI" id="CHEBI:57783"/>
        <dbReference type="ChEBI" id="CHEBI:58349"/>
        <dbReference type="EC" id="1.1.1.169"/>
    </reaction>
</comment>
<dbReference type="Pfam" id="PF08546">
    <property type="entry name" value="ApbA_C"/>
    <property type="match status" value="1"/>
</dbReference>
<evidence type="ECO:0000256" key="10">
    <source>
        <dbReference type="ARBA" id="ARBA00048793"/>
    </source>
</evidence>
<dbReference type="Gene3D" id="1.10.1040.10">
    <property type="entry name" value="N-(1-d-carboxylethyl)-l-norvaline Dehydrogenase, domain 2"/>
    <property type="match status" value="1"/>
</dbReference>
<protein>
    <recommendedName>
        <fullName evidence="5 11">2-dehydropantoate 2-reductase</fullName>
        <ecNumber evidence="4 11">1.1.1.169</ecNumber>
    </recommendedName>
    <alternativeName>
        <fullName evidence="9 11">Ketopantoate reductase</fullName>
    </alternativeName>
</protein>
<dbReference type="GO" id="GO:0015940">
    <property type="term" value="P:pantothenate biosynthetic process"/>
    <property type="evidence" value="ECO:0007669"/>
    <property type="project" value="UniProtKB-UniPathway"/>
</dbReference>
<dbReference type="AlphaFoldDB" id="A0A346A233"/>
<dbReference type="PANTHER" id="PTHR21708:SF26">
    <property type="entry name" value="2-DEHYDROPANTOATE 2-REDUCTASE"/>
    <property type="match status" value="1"/>
</dbReference>
<dbReference type="InterPro" id="IPR013752">
    <property type="entry name" value="KPA_reductase"/>
</dbReference>